<dbReference type="AlphaFoldDB" id="A0A9R1BWV1"/>
<proteinExistence type="predicted"/>
<reference evidence="2 3" key="1">
    <citation type="submission" date="2017-09" db="EMBL/GenBank/DDBJ databases">
        <authorList>
            <consortium name="International Durum Wheat Genome Sequencing Consortium (IDWGSC)"/>
            <person name="Milanesi L."/>
        </authorList>
    </citation>
    <scope>NUCLEOTIDE SEQUENCE [LARGE SCALE GENOMIC DNA]</scope>
    <source>
        <strain evidence="3">cv. Svevo</strain>
    </source>
</reference>
<keyword evidence="1" id="KW-1133">Transmembrane helix</keyword>
<evidence type="ECO:0000256" key="1">
    <source>
        <dbReference type="SAM" id="Phobius"/>
    </source>
</evidence>
<gene>
    <name evidence="2" type="ORF">TRITD_7Bv1G027770</name>
</gene>
<dbReference type="Gramene" id="TRITD7Bv1G027770.1">
    <property type="protein sequence ID" value="TRITD7Bv1G027770.1"/>
    <property type="gene ID" value="TRITD7Bv1G027770"/>
</dbReference>
<organism evidence="2 3">
    <name type="scientific">Triticum turgidum subsp. durum</name>
    <name type="common">Durum wheat</name>
    <name type="synonym">Triticum durum</name>
    <dbReference type="NCBI Taxonomy" id="4567"/>
    <lineage>
        <taxon>Eukaryota</taxon>
        <taxon>Viridiplantae</taxon>
        <taxon>Streptophyta</taxon>
        <taxon>Embryophyta</taxon>
        <taxon>Tracheophyta</taxon>
        <taxon>Spermatophyta</taxon>
        <taxon>Magnoliopsida</taxon>
        <taxon>Liliopsida</taxon>
        <taxon>Poales</taxon>
        <taxon>Poaceae</taxon>
        <taxon>BOP clade</taxon>
        <taxon>Pooideae</taxon>
        <taxon>Triticodae</taxon>
        <taxon>Triticeae</taxon>
        <taxon>Triticinae</taxon>
        <taxon>Triticum</taxon>
    </lineage>
</organism>
<keyword evidence="3" id="KW-1185">Reference proteome</keyword>
<evidence type="ECO:0000313" key="3">
    <source>
        <dbReference type="Proteomes" id="UP000324705"/>
    </source>
</evidence>
<name>A0A9R1BWV1_TRITD</name>
<sequence>MDVKHCKLSFKRKLFRSHDIQHDGKSKIVFHILSICIKNPRRLFFLVATMLCCSTATIAGNKLNCFVFSEMLTSIFFSSLESTIFLHL</sequence>
<keyword evidence="1" id="KW-0472">Membrane</keyword>
<dbReference type="EMBL" id="LT934124">
    <property type="protein sequence ID" value="VAI84025.1"/>
    <property type="molecule type" value="Genomic_DNA"/>
</dbReference>
<protein>
    <submittedName>
        <fullName evidence="2">Uncharacterized protein</fullName>
    </submittedName>
</protein>
<accession>A0A9R1BWV1</accession>
<dbReference type="Proteomes" id="UP000324705">
    <property type="component" value="Chromosome 7B"/>
</dbReference>
<keyword evidence="1" id="KW-0812">Transmembrane</keyword>
<feature type="transmembrane region" description="Helical" evidence="1">
    <location>
        <begin position="43"/>
        <end position="60"/>
    </location>
</feature>
<evidence type="ECO:0000313" key="2">
    <source>
        <dbReference type="EMBL" id="VAI84025.1"/>
    </source>
</evidence>